<comment type="caution">
    <text evidence="1">The sequence shown here is derived from an EMBL/GenBank/DDBJ whole genome shotgun (WGS) entry which is preliminary data.</text>
</comment>
<organism evidence="1 2">
    <name type="scientific">Aureobasidium melanogenum</name>
    <name type="common">Aureobasidium pullulans var. melanogenum</name>
    <dbReference type="NCBI Taxonomy" id="46634"/>
    <lineage>
        <taxon>Eukaryota</taxon>
        <taxon>Fungi</taxon>
        <taxon>Dikarya</taxon>
        <taxon>Ascomycota</taxon>
        <taxon>Pezizomycotina</taxon>
        <taxon>Dothideomycetes</taxon>
        <taxon>Dothideomycetidae</taxon>
        <taxon>Dothideales</taxon>
        <taxon>Saccotheciaceae</taxon>
        <taxon>Aureobasidium</taxon>
    </lineage>
</organism>
<evidence type="ECO:0000313" key="2">
    <source>
        <dbReference type="Proteomes" id="UP000779574"/>
    </source>
</evidence>
<dbReference type="Pfam" id="PF04229">
    <property type="entry name" value="GrpB"/>
    <property type="match status" value="1"/>
</dbReference>
<accession>A0A9P8EAX2</accession>
<dbReference type="InterPro" id="IPR007344">
    <property type="entry name" value="GrpB/CoaE"/>
</dbReference>
<dbReference type="OrthoDB" id="630895at2759"/>
<dbReference type="InterPro" id="IPR043519">
    <property type="entry name" value="NT_sf"/>
</dbReference>
<protein>
    <submittedName>
        <fullName evidence="1">UPF0157-domain-containing protein</fullName>
    </submittedName>
</protein>
<dbReference type="Gene3D" id="3.30.460.10">
    <property type="entry name" value="Beta Polymerase, domain 2"/>
    <property type="match status" value="1"/>
</dbReference>
<reference evidence="1" key="1">
    <citation type="journal article" date="2021" name="J Fungi (Basel)">
        <title>Virulence traits and population genomics of the black yeast Aureobasidium melanogenum.</title>
        <authorList>
            <person name="Cernosa A."/>
            <person name="Sun X."/>
            <person name="Gostincar C."/>
            <person name="Fang C."/>
            <person name="Gunde-Cimerman N."/>
            <person name="Song Z."/>
        </authorList>
    </citation>
    <scope>NUCLEOTIDE SEQUENCE</scope>
    <source>
        <strain evidence="1">EXF-9911</strain>
    </source>
</reference>
<dbReference type="Proteomes" id="UP000779574">
    <property type="component" value="Unassembled WGS sequence"/>
</dbReference>
<reference evidence="1" key="2">
    <citation type="submission" date="2021-08" db="EMBL/GenBank/DDBJ databases">
        <authorList>
            <person name="Gostincar C."/>
            <person name="Sun X."/>
            <person name="Song Z."/>
            <person name="Gunde-Cimerman N."/>
        </authorList>
    </citation>
    <scope>NUCLEOTIDE SEQUENCE</scope>
    <source>
        <strain evidence="1">EXF-9911</strain>
    </source>
</reference>
<evidence type="ECO:0000313" key="1">
    <source>
        <dbReference type="EMBL" id="KAG9684954.1"/>
    </source>
</evidence>
<feature type="non-terminal residue" evidence="1">
    <location>
        <position position="203"/>
    </location>
</feature>
<dbReference type="PANTHER" id="PTHR34822:SF1">
    <property type="entry name" value="GRPB FAMILY PROTEIN"/>
    <property type="match status" value="1"/>
</dbReference>
<proteinExistence type="predicted"/>
<dbReference type="PANTHER" id="PTHR34822">
    <property type="entry name" value="GRPB DOMAIN PROTEIN (AFU_ORTHOLOGUE AFUA_1G01530)"/>
    <property type="match status" value="1"/>
</dbReference>
<sequence length="203" mass="23420">MNPPTIAEILKDSQDQPELVQRIAFRESQPPLEVIAYNPSWPKIFLETKERITTALGETAVAVHHTGSTSVPGLPAKDIIDIDLVVRDSTNEAEYVNKLEEAGFKFLLREPHWHEHRFFYTYQPCAVNLHVWNPDCPEVVRHQIFRQRLLDCPEDMALYLKAKELAASQIREHGGDMADYNLLKENTIRQILRNAFKDLGYIK</sequence>
<dbReference type="AlphaFoldDB" id="A0A9P8EAX2"/>
<name>A0A9P8EAX2_AURME</name>
<gene>
    <name evidence="1" type="ORF">KCU76_g12053</name>
</gene>
<dbReference type="SUPFAM" id="SSF81301">
    <property type="entry name" value="Nucleotidyltransferase"/>
    <property type="match status" value="1"/>
</dbReference>
<dbReference type="EMBL" id="JAHFXF010000604">
    <property type="protein sequence ID" value="KAG9684954.1"/>
    <property type="molecule type" value="Genomic_DNA"/>
</dbReference>